<proteinExistence type="predicted"/>
<dbReference type="Proteomes" id="UP000189628">
    <property type="component" value="Plasmid unnamed"/>
</dbReference>
<organism evidence="1 2">
    <name type="scientific">blood disease bacterium A2-HR MARDI</name>
    <dbReference type="NCBI Taxonomy" id="1944648"/>
    <lineage>
        <taxon>Bacteria</taxon>
        <taxon>Pseudomonadati</taxon>
        <taxon>Pseudomonadota</taxon>
        <taxon>Betaproteobacteria</taxon>
        <taxon>Burkholderiales</taxon>
        <taxon>Burkholderiaceae</taxon>
        <taxon>Ralstonia</taxon>
        <taxon>Ralstonia solanacearum species complex</taxon>
    </lineage>
</organism>
<keyword evidence="1" id="KW-0614">Plasmid</keyword>
<dbReference type="EMBL" id="CP019912">
    <property type="protein sequence ID" value="AQW32147.1"/>
    <property type="molecule type" value="Genomic_DNA"/>
</dbReference>
<evidence type="ECO:0000313" key="1">
    <source>
        <dbReference type="EMBL" id="AQW32147.1"/>
    </source>
</evidence>
<name>A0A1U9VPM4_9RALS</name>
<accession>A0A1U9VPM4</accession>
<dbReference type="AlphaFoldDB" id="A0A1U9VPM4"/>
<protein>
    <submittedName>
        <fullName evidence="1">Uncharacterized protein</fullName>
    </submittedName>
</protein>
<geneLocation type="plasmid" evidence="1">
    <name>unnamed</name>
</geneLocation>
<evidence type="ECO:0000313" key="2">
    <source>
        <dbReference type="Proteomes" id="UP000189628"/>
    </source>
</evidence>
<reference evidence="1 2" key="1">
    <citation type="submission" date="2017-02" db="EMBL/GenBank/DDBJ databases">
        <title>Blood Disease Bacterium A2-HR MARDI.</title>
        <authorList>
            <person name="Badrun R."/>
            <person name="Abu Bakar N."/>
            <person name="Laboh R."/>
        </authorList>
    </citation>
    <scope>NUCLEOTIDE SEQUENCE [LARGE SCALE GENOMIC DNA]</scope>
    <source>
        <strain evidence="1 2">A2-HR MARDI</strain>
        <plasmid evidence="2">Plasmid</plasmid>
    </source>
</reference>
<gene>
    <name evidence="1" type="ORF">B0B51_19910</name>
</gene>
<sequence length="69" mass="7495">MLSKTATDVLSEGEYDSMRMRLHHALRGDGNPPGDARALRAGWRFLESCDTGWPAGATASPDAQRNPQP</sequence>